<evidence type="ECO:0000313" key="2">
    <source>
        <dbReference type="Proteomes" id="UP000479710"/>
    </source>
</evidence>
<dbReference type="Proteomes" id="UP000479710">
    <property type="component" value="Unassembled WGS sequence"/>
</dbReference>
<dbReference type="EMBL" id="SPHZ02000004">
    <property type="protein sequence ID" value="KAF0922086.1"/>
    <property type="molecule type" value="Genomic_DNA"/>
</dbReference>
<sequence>MGRTPACPVGDGKEAAVVAIGSGYRTVELCNDVGVAFDLDAWMRWKCTGHLATSMAWPWTTYTY</sequence>
<accession>A0A6G1EBW7</accession>
<keyword evidence="2" id="KW-1185">Reference proteome</keyword>
<organism evidence="1 2">
    <name type="scientific">Oryza meyeriana var. granulata</name>
    <dbReference type="NCBI Taxonomy" id="110450"/>
    <lineage>
        <taxon>Eukaryota</taxon>
        <taxon>Viridiplantae</taxon>
        <taxon>Streptophyta</taxon>
        <taxon>Embryophyta</taxon>
        <taxon>Tracheophyta</taxon>
        <taxon>Spermatophyta</taxon>
        <taxon>Magnoliopsida</taxon>
        <taxon>Liliopsida</taxon>
        <taxon>Poales</taxon>
        <taxon>Poaceae</taxon>
        <taxon>BOP clade</taxon>
        <taxon>Oryzoideae</taxon>
        <taxon>Oryzeae</taxon>
        <taxon>Oryzinae</taxon>
        <taxon>Oryza</taxon>
        <taxon>Oryza meyeriana</taxon>
    </lineage>
</organism>
<comment type="caution">
    <text evidence="1">The sequence shown here is derived from an EMBL/GenBank/DDBJ whole genome shotgun (WGS) entry which is preliminary data.</text>
</comment>
<evidence type="ECO:0000313" key="1">
    <source>
        <dbReference type="EMBL" id="KAF0922086.1"/>
    </source>
</evidence>
<reference evidence="1 2" key="1">
    <citation type="submission" date="2019-11" db="EMBL/GenBank/DDBJ databases">
        <title>Whole genome sequence of Oryza granulata.</title>
        <authorList>
            <person name="Li W."/>
        </authorList>
    </citation>
    <scope>NUCLEOTIDE SEQUENCE [LARGE SCALE GENOMIC DNA]</scope>
    <source>
        <strain evidence="2">cv. Menghai</strain>
        <tissue evidence="1">Leaf</tissue>
    </source>
</reference>
<gene>
    <name evidence="1" type="ORF">E2562_024659</name>
</gene>
<dbReference type="AlphaFoldDB" id="A0A6G1EBW7"/>
<name>A0A6G1EBW7_9ORYZ</name>
<proteinExistence type="predicted"/>
<protein>
    <submittedName>
        <fullName evidence="1">Uncharacterized protein</fullName>
    </submittedName>
</protein>